<protein>
    <submittedName>
        <fullName evidence="1">Uncharacterized protein</fullName>
    </submittedName>
</protein>
<dbReference type="AlphaFoldDB" id="A0A0B1SK55"/>
<evidence type="ECO:0000313" key="1">
    <source>
        <dbReference type="EMBL" id="KHJ83585.1"/>
    </source>
</evidence>
<organism evidence="1 2">
    <name type="scientific">Oesophagostomum dentatum</name>
    <name type="common">Nodular worm</name>
    <dbReference type="NCBI Taxonomy" id="61180"/>
    <lineage>
        <taxon>Eukaryota</taxon>
        <taxon>Metazoa</taxon>
        <taxon>Ecdysozoa</taxon>
        <taxon>Nematoda</taxon>
        <taxon>Chromadorea</taxon>
        <taxon>Rhabditida</taxon>
        <taxon>Rhabditina</taxon>
        <taxon>Rhabditomorpha</taxon>
        <taxon>Strongyloidea</taxon>
        <taxon>Strongylidae</taxon>
        <taxon>Oesophagostomum</taxon>
    </lineage>
</organism>
<gene>
    <name evidence="1" type="ORF">OESDEN_16715</name>
</gene>
<sequence length="88" mass="9616">MTTGTIISVKTYSRELALILIRLNLIPVVKAGGNISADNAGLALFHVRWHKLEMVVDANMMWSQYQACLHALYSPCAVKGESTSPLVS</sequence>
<name>A0A0B1SK55_OESDE</name>
<reference evidence="1 2" key="1">
    <citation type="submission" date="2014-03" db="EMBL/GenBank/DDBJ databases">
        <title>Draft genome of the hookworm Oesophagostomum dentatum.</title>
        <authorList>
            <person name="Mitreva M."/>
        </authorList>
    </citation>
    <scope>NUCLEOTIDE SEQUENCE [LARGE SCALE GENOMIC DNA]</scope>
    <source>
        <strain evidence="1 2">OD-Hann</strain>
    </source>
</reference>
<accession>A0A0B1SK55</accession>
<dbReference type="Proteomes" id="UP000053660">
    <property type="component" value="Unassembled WGS sequence"/>
</dbReference>
<keyword evidence="2" id="KW-1185">Reference proteome</keyword>
<dbReference type="EMBL" id="KN572745">
    <property type="protein sequence ID" value="KHJ83585.1"/>
    <property type="molecule type" value="Genomic_DNA"/>
</dbReference>
<evidence type="ECO:0000313" key="2">
    <source>
        <dbReference type="Proteomes" id="UP000053660"/>
    </source>
</evidence>
<proteinExistence type="predicted"/>